<evidence type="ECO:0000256" key="13">
    <source>
        <dbReference type="ARBA" id="ARBA00047540"/>
    </source>
</evidence>
<dbReference type="AlphaFoldDB" id="A0A5R9GS45"/>
<keyword evidence="11" id="KW-0046">Antibiotic resistance</keyword>
<dbReference type="Pfam" id="PF03706">
    <property type="entry name" value="LPG_synthase_TM"/>
    <property type="match status" value="1"/>
</dbReference>
<keyword evidence="6" id="KW-0808">Transferase</keyword>
<dbReference type="GO" id="GO:0046677">
    <property type="term" value="P:response to antibiotic"/>
    <property type="evidence" value="ECO:0007669"/>
    <property type="project" value="UniProtKB-KW"/>
</dbReference>
<dbReference type="NCBIfam" id="NF033480">
    <property type="entry name" value="bifunc_MprF"/>
    <property type="match status" value="1"/>
</dbReference>
<feature type="transmembrane region" description="Helical" evidence="14">
    <location>
        <begin position="378"/>
        <end position="398"/>
    </location>
</feature>
<reference evidence="16 17" key="1">
    <citation type="journal article" date="2019" name="Appl. Environ. Microbiol.">
        <title>Environmental Evidence and Genomic Insight of Iron-oxidizing Bacteria Preference Towards More Corrosion Resistant Stainless Steel at Higher Salinities.</title>
        <authorList>
            <person name="Garrison C.E."/>
            <person name="Price K.A."/>
            <person name="Field E.K."/>
        </authorList>
    </citation>
    <scope>NUCLEOTIDE SEQUENCE [LARGE SCALE GENOMIC DNA]</scope>
    <source>
        <strain evidence="16 17">P3</strain>
    </source>
</reference>
<dbReference type="EC" id="2.3.2.3" evidence="3"/>
<dbReference type="InterPro" id="IPR016181">
    <property type="entry name" value="Acyl_CoA_acyltransferase"/>
</dbReference>
<keyword evidence="5" id="KW-1003">Cell membrane</keyword>
<accession>A0A5R9GS45</accession>
<proteinExistence type="inferred from homology"/>
<evidence type="ECO:0000313" key="16">
    <source>
        <dbReference type="EMBL" id="TLS68710.1"/>
    </source>
</evidence>
<feature type="transmembrane region" description="Helical" evidence="14">
    <location>
        <begin position="166"/>
        <end position="195"/>
    </location>
</feature>
<keyword evidence="7 14" id="KW-0812">Transmembrane</keyword>
<evidence type="ECO:0000256" key="3">
    <source>
        <dbReference type="ARBA" id="ARBA00012014"/>
    </source>
</evidence>
<dbReference type="InterPro" id="IPR022791">
    <property type="entry name" value="L-PG_synthase/AglD"/>
</dbReference>
<feature type="transmembrane region" description="Helical" evidence="14">
    <location>
        <begin position="61"/>
        <end position="86"/>
    </location>
</feature>
<feature type="transmembrane region" description="Helical" evidence="14">
    <location>
        <begin position="135"/>
        <end position="154"/>
    </location>
</feature>
<evidence type="ECO:0000256" key="2">
    <source>
        <dbReference type="ARBA" id="ARBA00008627"/>
    </source>
</evidence>
<evidence type="ECO:0000256" key="14">
    <source>
        <dbReference type="SAM" id="Phobius"/>
    </source>
</evidence>
<dbReference type="InterPro" id="IPR024320">
    <property type="entry name" value="LPG_synthase_C"/>
</dbReference>
<name>A0A5R9GS45_9PROT</name>
<comment type="similarity">
    <text evidence="2">Belongs to the LPG synthase family.</text>
</comment>
<evidence type="ECO:0000256" key="6">
    <source>
        <dbReference type="ARBA" id="ARBA00022679"/>
    </source>
</evidence>
<organism evidence="16 17">
    <name type="scientific">Mariprofundus erugo</name>
    <dbReference type="NCBI Taxonomy" id="2528639"/>
    <lineage>
        <taxon>Bacteria</taxon>
        <taxon>Pseudomonadati</taxon>
        <taxon>Pseudomonadota</taxon>
        <taxon>Candidatius Mariprofundia</taxon>
        <taxon>Mariprofundales</taxon>
        <taxon>Mariprofundaceae</taxon>
        <taxon>Mariprofundus</taxon>
    </lineage>
</organism>
<keyword evidence="10 14" id="KW-0472">Membrane</keyword>
<evidence type="ECO:0000256" key="10">
    <source>
        <dbReference type="ARBA" id="ARBA00023136"/>
    </source>
</evidence>
<evidence type="ECO:0000256" key="5">
    <source>
        <dbReference type="ARBA" id="ARBA00022475"/>
    </source>
</evidence>
<feature type="transmembrane region" description="Helical" evidence="14">
    <location>
        <begin position="546"/>
        <end position="566"/>
    </location>
</feature>
<keyword evidence="8 14" id="KW-1133">Transmembrane helix</keyword>
<gene>
    <name evidence="16" type="primary">mprF</name>
    <name evidence="16" type="ORF">FEF65_03165</name>
</gene>
<sequence length="905" mass="100417">MACRLAMPTIPPLWRYHPAFSVTHIADSPASSGKESIHTPADQPHQRYDIMNRLFIKLTKYAPVISIALIIAAVAVIHHEIALYHWQEIKAAVSSMPLTLLLGMGACTLLGYLSLSLYDYLALEYAGEKLPWYKILLASFLGYAISNNIGHALVSGGSLRLRLYTGWGVSAVSVAKVILFCSITYLIGAITLMVGTYTALSGQALTALNLPDRQITGIVMSTGASALLVWWGIILFYRKDITIRGFTLSPPGGSLALRQTLAALLDLLLASVVLYLPLTHFIDIPFSTFLMIYILAQLTGLFSQVPGGIGVFEGSFMFLASGHYPASQILAALITYRAVYYLLPLLFAGLILTLYELKPHKWLAKNTEIKAILDSLEPAIPQLFSLLLLLGGCVLLISGSTPAVAERLQWLHYILPLPLIEFSHLLASMAGVMLLFLSRAVHQRMDAAYYATIVMLVLGALASLAKGWDFEEATILTLLLLLFLPAHKHFYRKSSLLAVDLPVSWVALVILSIGLSAWLGFFSFKHVEYSNQLWWQFSLHGDAPRFLRSLVAVSVLASGLILYRLLTHTTSTLALPDQAMLDRAAVLAGKAPNTMPHLALLGDKHLLWSESGNSFLMFATTPKMWVAMGDAVGNPDEYDELAWKFREMADQHAANIAFYQVGQHHLPLYLDFGLSLLKLGEEARVPLQGFSLEGRQRQNLRHAYNKITRQGISFTIVPAADVTAILPDLRTISDRWMQTKQAREKRFSLGFFDTDYLRRCDIAVAMKDGSPLAFANIWKTDGREELSIDLMRYTPDAPNGVMEYLMVSLMLWGKEEGYQWFNLGMAPLSGLRSHPLAPVWQRIGHSIFRFGGEFYNFEGLYHYKEKFDPDWQPRYLAAPSGLKVASTLLSVTGLISGGIEGAIRK</sequence>
<feature type="domain" description="Phosphatidylglycerol lysyltransferase C-terminal" evidence="15">
    <location>
        <begin position="592"/>
        <end position="877"/>
    </location>
</feature>
<dbReference type="GO" id="GO:0055091">
    <property type="term" value="P:phospholipid homeostasis"/>
    <property type="evidence" value="ECO:0007669"/>
    <property type="project" value="TreeGrafter"/>
</dbReference>
<evidence type="ECO:0000256" key="7">
    <source>
        <dbReference type="ARBA" id="ARBA00022692"/>
    </source>
</evidence>
<evidence type="ECO:0000259" key="15">
    <source>
        <dbReference type="Pfam" id="PF09924"/>
    </source>
</evidence>
<dbReference type="InterPro" id="IPR051211">
    <property type="entry name" value="PG_lysyltransferase"/>
</dbReference>
<keyword evidence="9" id="KW-0443">Lipid metabolism</keyword>
<dbReference type="GO" id="GO:0005886">
    <property type="term" value="C:plasma membrane"/>
    <property type="evidence" value="ECO:0007669"/>
    <property type="project" value="UniProtKB-SubCell"/>
</dbReference>
<protein>
    <recommendedName>
        <fullName evidence="4">Phosphatidylglycerol lysyltransferase</fullName>
        <ecNumber evidence="3">2.3.2.3</ecNumber>
    </recommendedName>
    <alternativeName>
        <fullName evidence="12">Lysylphosphatidylglycerol synthase</fullName>
    </alternativeName>
</protein>
<dbReference type="PANTHER" id="PTHR34697:SF2">
    <property type="entry name" value="PHOSPHATIDYLGLYCEROL LYSYLTRANSFERASE"/>
    <property type="match status" value="1"/>
</dbReference>
<evidence type="ECO:0000256" key="11">
    <source>
        <dbReference type="ARBA" id="ARBA00023251"/>
    </source>
</evidence>
<dbReference type="SUPFAM" id="SSF55729">
    <property type="entry name" value="Acyl-CoA N-acyltransferases (Nat)"/>
    <property type="match status" value="1"/>
</dbReference>
<evidence type="ECO:0000256" key="12">
    <source>
        <dbReference type="ARBA" id="ARBA00031899"/>
    </source>
</evidence>
<keyword evidence="17" id="KW-1185">Reference proteome</keyword>
<feature type="transmembrane region" description="Helical" evidence="14">
    <location>
        <begin position="338"/>
        <end position="357"/>
    </location>
</feature>
<dbReference type="GO" id="GO:0006629">
    <property type="term" value="P:lipid metabolic process"/>
    <property type="evidence" value="ECO:0007669"/>
    <property type="project" value="UniProtKB-KW"/>
</dbReference>
<feature type="transmembrane region" description="Helical" evidence="14">
    <location>
        <begin position="284"/>
        <end position="302"/>
    </location>
</feature>
<evidence type="ECO:0000256" key="9">
    <source>
        <dbReference type="ARBA" id="ARBA00023098"/>
    </source>
</evidence>
<feature type="transmembrane region" description="Helical" evidence="14">
    <location>
        <begin position="410"/>
        <end position="436"/>
    </location>
</feature>
<dbReference type="PANTHER" id="PTHR34697">
    <property type="entry name" value="PHOSPHATIDYLGLYCEROL LYSYLTRANSFERASE"/>
    <property type="match status" value="1"/>
</dbReference>
<feature type="transmembrane region" description="Helical" evidence="14">
    <location>
        <begin position="215"/>
        <end position="237"/>
    </location>
</feature>
<dbReference type="Pfam" id="PF09924">
    <property type="entry name" value="LPG_synthase_C"/>
    <property type="match status" value="1"/>
</dbReference>
<comment type="subcellular location">
    <subcellularLocation>
        <location evidence="1">Cell membrane</location>
        <topology evidence="1">Multi-pass membrane protein</topology>
    </subcellularLocation>
</comment>
<evidence type="ECO:0000256" key="8">
    <source>
        <dbReference type="ARBA" id="ARBA00022989"/>
    </source>
</evidence>
<dbReference type="EMBL" id="VBRY01000002">
    <property type="protein sequence ID" value="TLS68710.1"/>
    <property type="molecule type" value="Genomic_DNA"/>
</dbReference>
<feature type="transmembrane region" description="Helical" evidence="14">
    <location>
        <begin position="98"/>
        <end position="115"/>
    </location>
</feature>
<dbReference type="Proteomes" id="UP000306585">
    <property type="component" value="Unassembled WGS sequence"/>
</dbReference>
<comment type="catalytic activity">
    <reaction evidence="13">
        <text>L-lysyl-tRNA(Lys) + a 1,2-diacyl-sn-glycero-3-phospho-(1'-sn-glycerol) = a 1,2-diacyl-sn-glycero-3-phospho-1'-(3'-O-L-lysyl)-sn-glycerol + tRNA(Lys)</text>
        <dbReference type="Rhea" id="RHEA:10668"/>
        <dbReference type="Rhea" id="RHEA-COMP:9696"/>
        <dbReference type="Rhea" id="RHEA-COMP:9697"/>
        <dbReference type="ChEBI" id="CHEBI:64716"/>
        <dbReference type="ChEBI" id="CHEBI:75792"/>
        <dbReference type="ChEBI" id="CHEBI:78442"/>
        <dbReference type="ChEBI" id="CHEBI:78529"/>
        <dbReference type="EC" id="2.3.2.3"/>
    </reaction>
</comment>
<evidence type="ECO:0000313" key="17">
    <source>
        <dbReference type="Proteomes" id="UP000306585"/>
    </source>
</evidence>
<feature type="transmembrane region" description="Helical" evidence="14">
    <location>
        <begin position="448"/>
        <end position="468"/>
    </location>
</feature>
<evidence type="ECO:0000256" key="4">
    <source>
        <dbReference type="ARBA" id="ARBA00021546"/>
    </source>
</evidence>
<comment type="caution">
    <text evidence="16">The sequence shown here is derived from an EMBL/GenBank/DDBJ whole genome shotgun (WGS) entry which is preliminary data.</text>
</comment>
<dbReference type="GO" id="GO:0050071">
    <property type="term" value="F:phosphatidylglycerol lysyltransferase activity"/>
    <property type="evidence" value="ECO:0007669"/>
    <property type="project" value="UniProtKB-EC"/>
</dbReference>
<feature type="transmembrane region" description="Helical" evidence="14">
    <location>
        <begin position="257"/>
        <end position="278"/>
    </location>
</feature>
<evidence type="ECO:0000256" key="1">
    <source>
        <dbReference type="ARBA" id="ARBA00004651"/>
    </source>
</evidence>
<feature type="transmembrane region" description="Helical" evidence="14">
    <location>
        <begin position="474"/>
        <end position="491"/>
    </location>
</feature>
<feature type="transmembrane region" description="Helical" evidence="14">
    <location>
        <begin position="503"/>
        <end position="526"/>
    </location>
</feature>